<dbReference type="EMBL" id="MU006786">
    <property type="protein sequence ID" value="KAF2639866.1"/>
    <property type="molecule type" value="Genomic_DNA"/>
</dbReference>
<gene>
    <name evidence="2" type="ORF">P280DRAFT_550535</name>
</gene>
<protein>
    <submittedName>
        <fullName evidence="2">Uncharacterized protein</fullName>
    </submittedName>
</protein>
<sequence length="102" mass="11056">MFFTKSFLAMALSSLTLTLTLTLAHPSPPPQPFQVANLTTFEPSGRPESSSPYSVAFNVTDPNDEAVSTFCEARWPYAESTTGYPSHYNLLAGELYGFGLGV</sequence>
<dbReference type="Proteomes" id="UP000799753">
    <property type="component" value="Unassembled WGS sequence"/>
</dbReference>
<organism evidence="2 3">
    <name type="scientific">Massarina eburnea CBS 473.64</name>
    <dbReference type="NCBI Taxonomy" id="1395130"/>
    <lineage>
        <taxon>Eukaryota</taxon>
        <taxon>Fungi</taxon>
        <taxon>Dikarya</taxon>
        <taxon>Ascomycota</taxon>
        <taxon>Pezizomycotina</taxon>
        <taxon>Dothideomycetes</taxon>
        <taxon>Pleosporomycetidae</taxon>
        <taxon>Pleosporales</taxon>
        <taxon>Massarineae</taxon>
        <taxon>Massarinaceae</taxon>
        <taxon>Massarina</taxon>
    </lineage>
</organism>
<dbReference type="OrthoDB" id="5226619at2759"/>
<feature type="signal peptide" evidence="1">
    <location>
        <begin position="1"/>
        <end position="24"/>
    </location>
</feature>
<keyword evidence="1" id="KW-0732">Signal</keyword>
<dbReference type="AlphaFoldDB" id="A0A6A6RWF2"/>
<proteinExistence type="predicted"/>
<accession>A0A6A6RWF2</accession>
<keyword evidence="3" id="KW-1185">Reference proteome</keyword>
<feature type="chain" id="PRO_5025591915" evidence="1">
    <location>
        <begin position="25"/>
        <end position="102"/>
    </location>
</feature>
<evidence type="ECO:0000256" key="1">
    <source>
        <dbReference type="SAM" id="SignalP"/>
    </source>
</evidence>
<evidence type="ECO:0000313" key="3">
    <source>
        <dbReference type="Proteomes" id="UP000799753"/>
    </source>
</evidence>
<evidence type="ECO:0000313" key="2">
    <source>
        <dbReference type="EMBL" id="KAF2639866.1"/>
    </source>
</evidence>
<reference evidence="2" key="1">
    <citation type="journal article" date="2020" name="Stud. Mycol.">
        <title>101 Dothideomycetes genomes: a test case for predicting lifestyles and emergence of pathogens.</title>
        <authorList>
            <person name="Haridas S."/>
            <person name="Albert R."/>
            <person name="Binder M."/>
            <person name="Bloem J."/>
            <person name="Labutti K."/>
            <person name="Salamov A."/>
            <person name="Andreopoulos B."/>
            <person name="Baker S."/>
            <person name="Barry K."/>
            <person name="Bills G."/>
            <person name="Bluhm B."/>
            <person name="Cannon C."/>
            <person name="Castanera R."/>
            <person name="Culley D."/>
            <person name="Daum C."/>
            <person name="Ezra D."/>
            <person name="Gonzalez J."/>
            <person name="Henrissat B."/>
            <person name="Kuo A."/>
            <person name="Liang C."/>
            <person name="Lipzen A."/>
            <person name="Lutzoni F."/>
            <person name="Magnuson J."/>
            <person name="Mondo S."/>
            <person name="Nolan M."/>
            <person name="Ohm R."/>
            <person name="Pangilinan J."/>
            <person name="Park H.-J."/>
            <person name="Ramirez L."/>
            <person name="Alfaro M."/>
            <person name="Sun H."/>
            <person name="Tritt A."/>
            <person name="Yoshinaga Y."/>
            <person name="Zwiers L.-H."/>
            <person name="Turgeon B."/>
            <person name="Goodwin S."/>
            <person name="Spatafora J."/>
            <person name="Crous P."/>
            <person name="Grigoriev I."/>
        </authorList>
    </citation>
    <scope>NUCLEOTIDE SEQUENCE</scope>
    <source>
        <strain evidence="2">CBS 473.64</strain>
    </source>
</reference>
<name>A0A6A6RWF2_9PLEO</name>